<dbReference type="GO" id="GO:0016614">
    <property type="term" value="F:oxidoreductase activity, acting on CH-OH group of donors"/>
    <property type="evidence" value="ECO:0007669"/>
    <property type="project" value="InterPro"/>
</dbReference>
<evidence type="ECO:0000256" key="4">
    <source>
        <dbReference type="PIRSR" id="PIRSR000137-2"/>
    </source>
</evidence>
<dbReference type="PROSITE" id="PS00624">
    <property type="entry name" value="GMC_OXRED_2"/>
    <property type="match status" value="1"/>
</dbReference>
<organism evidence="7 8">
    <name type="scientific">Byssothecium circinans</name>
    <dbReference type="NCBI Taxonomy" id="147558"/>
    <lineage>
        <taxon>Eukaryota</taxon>
        <taxon>Fungi</taxon>
        <taxon>Dikarya</taxon>
        <taxon>Ascomycota</taxon>
        <taxon>Pezizomycotina</taxon>
        <taxon>Dothideomycetes</taxon>
        <taxon>Pleosporomycetidae</taxon>
        <taxon>Pleosporales</taxon>
        <taxon>Massarineae</taxon>
        <taxon>Massarinaceae</taxon>
        <taxon>Byssothecium</taxon>
    </lineage>
</organism>
<evidence type="ECO:0000256" key="1">
    <source>
        <dbReference type="ARBA" id="ARBA00010790"/>
    </source>
</evidence>
<keyword evidence="4" id="KW-0285">Flavoprotein</keyword>
<evidence type="ECO:0000259" key="6">
    <source>
        <dbReference type="PROSITE" id="PS00624"/>
    </source>
</evidence>
<evidence type="ECO:0000256" key="3">
    <source>
        <dbReference type="PIRSR" id="PIRSR000137-1"/>
    </source>
</evidence>
<keyword evidence="5" id="KW-0732">Signal</keyword>
<feature type="signal peptide" evidence="5">
    <location>
        <begin position="1"/>
        <end position="19"/>
    </location>
</feature>
<feature type="active site" description="Proton donor" evidence="3">
    <location>
        <position position="543"/>
    </location>
</feature>
<sequence>MILLPIFLSLALLIPISISIPISDHRKRFDATFDYVIVGGGTAGLTIANRLSEDPDVQVAVIEAGTFYQVSNVIFSETPAGCVLYAGASPLDTNPLVDWNFITEPQAGANGRKLRYARGKALGGCSARNFMIYQRGDRGSYQRWADLVGDDSYTFDNWLPYFKKSTQFTEPKTPPRLTNASADFVSEAFSPPGSPLQVSYANYGGPFSAWMERGLNAIGLPKAADFNSGSLNGSQYCSSTINPSNQKRESSQTAYYGPDAQLKPNLKVYTLTLAKKILFDEDKKATGVRINTGAVLSARKEVIVSAGAFQSPQLLMVSGVGPAATLKEHGIEVIVDRPGVGQGMQDHIFFGPAYRVKVDTFTRIANDAVYAAAKFATDYTLLQQGPFTNPVADYLGWENAPRDLITSSAASVLSSYPQSWPDIEYLSGPGYIGDFQNLLLQQPKDGYQYATILGAIVKPISRGNVTIASDDTSTLPLINPNWLTDPTDESVALAIYKRARAAFTSSAMAPVLADPVEYFPGPDVQTDAQIMNTIRDSLHTVWHASCTCRMGKKDDPDAVVDSKANVIGVRGLRVVDASSFALLPPGHPQSTIYALAEKIADEIRGGY</sequence>
<dbReference type="OrthoDB" id="269227at2759"/>
<dbReference type="InterPro" id="IPR007867">
    <property type="entry name" value="GMC_OxRtase_C"/>
</dbReference>
<dbReference type="Proteomes" id="UP000800035">
    <property type="component" value="Unassembled WGS sequence"/>
</dbReference>
<dbReference type="AlphaFoldDB" id="A0A6A5U6U1"/>
<dbReference type="GO" id="GO:0050660">
    <property type="term" value="F:flavin adenine dinucleotide binding"/>
    <property type="evidence" value="ECO:0007669"/>
    <property type="project" value="InterPro"/>
</dbReference>
<comment type="cofactor">
    <cofactor evidence="4">
        <name>FAD</name>
        <dbReference type="ChEBI" id="CHEBI:57692"/>
    </cofactor>
</comment>
<dbReference type="InterPro" id="IPR000172">
    <property type="entry name" value="GMC_OxRdtase_N"/>
</dbReference>
<dbReference type="GO" id="GO:0044550">
    <property type="term" value="P:secondary metabolite biosynthetic process"/>
    <property type="evidence" value="ECO:0007669"/>
    <property type="project" value="TreeGrafter"/>
</dbReference>
<dbReference type="Pfam" id="PF00732">
    <property type="entry name" value="GMC_oxred_N"/>
    <property type="match status" value="1"/>
</dbReference>
<evidence type="ECO:0000313" key="7">
    <source>
        <dbReference type="EMBL" id="KAF1960404.1"/>
    </source>
</evidence>
<feature type="domain" description="Glucose-methanol-choline oxidoreductase N-terminal" evidence="6">
    <location>
        <begin position="307"/>
        <end position="321"/>
    </location>
</feature>
<dbReference type="Gene3D" id="3.30.560.10">
    <property type="entry name" value="Glucose Oxidase, domain 3"/>
    <property type="match status" value="1"/>
</dbReference>
<dbReference type="PANTHER" id="PTHR11552:SF138">
    <property type="entry name" value="DEHYDROGENASE PKFF-RELATED"/>
    <property type="match status" value="1"/>
</dbReference>
<accession>A0A6A5U6U1</accession>
<evidence type="ECO:0000256" key="2">
    <source>
        <dbReference type="ARBA" id="ARBA00023180"/>
    </source>
</evidence>
<dbReference type="InterPro" id="IPR036188">
    <property type="entry name" value="FAD/NAD-bd_sf"/>
</dbReference>
<gene>
    <name evidence="7" type="ORF">CC80DRAFT_583037</name>
</gene>
<feature type="chain" id="PRO_5025499936" evidence="5">
    <location>
        <begin position="20"/>
        <end position="607"/>
    </location>
</feature>
<protein>
    <submittedName>
        <fullName evidence="7">Choline dehydrogenase</fullName>
    </submittedName>
</protein>
<dbReference type="Pfam" id="PF05199">
    <property type="entry name" value="GMC_oxred_C"/>
    <property type="match status" value="1"/>
</dbReference>
<keyword evidence="8" id="KW-1185">Reference proteome</keyword>
<proteinExistence type="inferred from homology"/>
<name>A0A6A5U6U1_9PLEO</name>
<evidence type="ECO:0000256" key="5">
    <source>
        <dbReference type="SAM" id="SignalP"/>
    </source>
</evidence>
<dbReference type="EMBL" id="ML976983">
    <property type="protein sequence ID" value="KAF1960404.1"/>
    <property type="molecule type" value="Genomic_DNA"/>
</dbReference>
<reference evidence="7" key="1">
    <citation type="journal article" date="2020" name="Stud. Mycol.">
        <title>101 Dothideomycetes genomes: a test case for predicting lifestyles and emergence of pathogens.</title>
        <authorList>
            <person name="Haridas S."/>
            <person name="Albert R."/>
            <person name="Binder M."/>
            <person name="Bloem J."/>
            <person name="Labutti K."/>
            <person name="Salamov A."/>
            <person name="Andreopoulos B."/>
            <person name="Baker S."/>
            <person name="Barry K."/>
            <person name="Bills G."/>
            <person name="Bluhm B."/>
            <person name="Cannon C."/>
            <person name="Castanera R."/>
            <person name="Culley D."/>
            <person name="Daum C."/>
            <person name="Ezra D."/>
            <person name="Gonzalez J."/>
            <person name="Henrissat B."/>
            <person name="Kuo A."/>
            <person name="Liang C."/>
            <person name="Lipzen A."/>
            <person name="Lutzoni F."/>
            <person name="Magnuson J."/>
            <person name="Mondo S."/>
            <person name="Nolan M."/>
            <person name="Ohm R."/>
            <person name="Pangilinan J."/>
            <person name="Park H.-J."/>
            <person name="Ramirez L."/>
            <person name="Alfaro M."/>
            <person name="Sun H."/>
            <person name="Tritt A."/>
            <person name="Yoshinaga Y."/>
            <person name="Zwiers L.-H."/>
            <person name="Turgeon B."/>
            <person name="Goodwin S."/>
            <person name="Spatafora J."/>
            <person name="Crous P."/>
            <person name="Grigoriev I."/>
        </authorList>
    </citation>
    <scope>NUCLEOTIDE SEQUENCE</scope>
    <source>
        <strain evidence="7">CBS 675.92</strain>
    </source>
</reference>
<keyword evidence="4" id="KW-0274">FAD</keyword>
<feature type="active site" description="Proton acceptor" evidence="3">
    <location>
        <position position="587"/>
    </location>
</feature>
<dbReference type="PIRSF" id="PIRSF000137">
    <property type="entry name" value="Alcohol_oxidase"/>
    <property type="match status" value="1"/>
</dbReference>
<feature type="binding site" evidence="4">
    <location>
        <begin position="542"/>
        <end position="543"/>
    </location>
    <ligand>
        <name>FAD</name>
        <dbReference type="ChEBI" id="CHEBI:57692"/>
    </ligand>
</feature>
<dbReference type="SUPFAM" id="SSF51905">
    <property type="entry name" value="FAD/NAD(P)-binding domain"/>
    <property type="match status" value="1"/>
</dbReference>
<evidence type="ECO:0000313" key="8">
    <source>
        <dbReference type="Proteomes" id="UP000800035"/>
    </source>
</evidence>
<keyword evidence="2" id="KW-0325">Glycoprotein</keyword>
<feature type="binding site" evidence="4">
    <location>
        <begin position="588"/>
        <end position="589"/>
    </location>
    <ligand>
        <name>FAD</name>
        <dbReference type="ChEBI" id="CHEBI:57692"/>
    </ligand>
</feature>
<dbReference type="PANTHER" id="PTHR11552">
    <property type="entry name" value="GLUCOSE-METHANOL-CHOLINE GMC OXIDOREDUCTASE"/>
    <property type="match status" value="1"/>
</dbReference>
<comment type="similarity">
    <text evidence="1">Belongs to the GMC oxidoreductase family.</text>
</comment>
<dbReference type="SUPFAM" id="SSF54373">
    <property type="entry name" value="FAD-linked reductases, C-terminal domain"/>
    <property type="match status" value="1"/>
</dbReference>
<dbReference type="Gene3D" id="3.50.50.60">
    <property type="entry name" value="FAD/NAD(P)-binding domain"/>
    <property type="match status" value="1"/>
</dbReference>
<dbReference type="InterPro" id="IPR012132">
    <property type="entry name" value="GMC_OxRdtase"/>
</dbReference>